<evidence type="ECO:0008006" key="7">
    <source>
        <dbReference type="Google" id="ProtNLM"/>
    </source>
</evidence>
<dbReference type="EMBL" id="AALNGB010000034">
    <property type="protein sequence ID" value="EDB3628702.1"/>
    <property type="molecule type" value="Genomic_DNA"/>
</dbReference>
<geneLocation type="plasmid" evidence="1">
    <name>pTy031_01</name>
</geneLocation>
<gene>
    <name evidence="2" type="ORF">D6Q30_24205</name>
    <name evidence="3" type="ORF">DS261_22210</name>
    <name evidence="4" type="ORF">F9Y21_21755</name>
    <name evidence="5" type="ORF">G4I71_004947</name>
    <name evidence="6" type="ORF">G4L28_003875</name>
</gene>
<evidence type="ECO:0000313" key="4">
    <source>
        <dbReference type="EMBL" id="EDB3628702.1"/>
    </source>
</evidence>
<sequence>MKKLLAVCVIGLASFLTGCGDDGIYGSYVNKQYGVKLDVQKDVIKFRDGVFNVKEWDESKKPVYIARTQNKDLGSWTFKIEKVKQGVVYQGAVFEKD</sequence>
<dbReference type="RefSeq" id="WP_042195018.1">
    <property type="nucleotide sequence ID" value="NZ_KX833210.1"/>
</dbReference>
<protein>
    <recommendedName>
        <fullName evidence="7">Lipoprotein</fullName>
    </recommendedName>
</protein>
<keyword evidence="1" id="KW-0614">Plasmid</keyword>
<evidence type="ECO:0000313" key="5">
    <source>
        <dbReference type="EMBL" id="HAE6057528.1"/>
    </source>
</evidence>
<evidence type="ECO:0000313" key="3">
    <source>
        <dbReference type="EMBL" id="EBX7036076.1"/>
    </source>
</evidence>
<evidence type="ECO:0000313" key="2">
    <source>
        <dbReference type="EMBL" id="EBS1101285.1"/>
    </source>
</evidence>
<accession>A0A1L4BLT2</accession>
<organism evidence="1">
    <name type="scientific">Salmonella typhi</name>
    <dbReference type="NCBI Taxonomy" id="90370"/>
    <lineage>
        <taxon>Bacteria</taxon>
        <taxon>Pseudomonadati</taxon>
        <taxon>Pseudomonadota</taxon>
        <taxon>Gammaproteobacteria</taxon>
        <taxon>Enterobacterales</taxon>
        <taxon>Enterobacteriaceae</taxon>
        <taxon>Salmonella</taxon>
    </lineage>
</organism>
<dbReference type="EMBL" id="AAHLZU010000035">
    <property type="protein sequence ID" value="EBX7036076.1"/>
    <property type="molecule type" value="Genomic_DNA"/>
</dbReference>
<dbReference type="EMBL" id="DAASSY010000048">
    <property type="protein sequence ID" value="HAE6909132.1"/>
    <property type="molecule type" value="Genomic_DNA"/>
</dbReference>
<evidence type="ECO:0000313" key="6">
    <source>
        <dbReference type="EMBL" id="HAE6909132.1"/>
    </source>
</evidence>
<proteinExistence type="predicted"/>
<dbReference type="EMBL" id="DAASLV010000108">
    <property type="protein sequence ID" value="HAE6057528.1"/>
    <property type="molecule type" value="Genomic_DNA"/>
</dbReference>
<dbReference type="AlphaFoldDB" id="A0A1L4BLT2"/>
<name>A0A1L4BLT2_SALTI</name>
<dbReference type="EMBL" id="KX833210">
    <property type="protein sequence ID" value="API82879.1"/>
    <property type="molecule type" value="Genomic_DNA"/>
</dbReference>
<reference evidence="1" key="1">
    <citation type="submission" date="2016-09" db="EMBL/GenBank/DDBJ databases">
        <title>Whole genome sequence analysis of Salmonella Typhi isolated in Thailand before and after the introduction of a national immunization program.</title>
        <authorList>
            <person name="Dyson Z.A."/>
            <person name="Thanh D.P."/>
            <person name="Bodhidatta L."/>
            <person name="Mason C.J."/>
            <person name="Rabaa M.A."/>
            <person name="Vinh P.V."/>
            <person name="Thanh T.H."/>
            <person name="Thwaites G.E."/>
            <person name="Baker S."/>
            <person name="Holt K.E."/>
        </authorList>
    </citation>
    <scope>NUCLEOTIDE SEQUENCE</scope>
    <source>
        <strain evidence="1">Salmonella Typhi Ty031 plasmid pTy031_01</strain>
        <plasmid evidence="1">pTy031_01</plasmid>
    </source>
</reference>
<dbReference type="PROSITE" id="PS51257">
    <property type="entry name" value="PROKAR_LIPOPROTEIN"/>
    <property type="match status" value="1"/>
</dbReference>
<reference evidence="5" key="2">
    <citation type="journal article" date="2018" name="Genome Biol.">
        <title>SKESA: strategic k-mer extension for scrupulous assemblies.</title>
        <authorList>
            <person name="Souvorov A."/>
            <person name="Agarwala R."/>
            <person name="Lipman D.J."/>
        </authorList>
    </citation>
    <scope>NUCLEOTIDE SEQUENCE</scope>
    <source>
        <strain evidence="5">09-1978</strain>
        <strain evidence="6">11-2088</strain>
    </source>
</reference>
<evidence type="ECO:0000313" key="1">
    <source>
        <dbReference type="EMBL" id="API82879.1"/>
    </source>
</evidence>
<reference evidence="5" key="3">
    <citation type="submission" date="2018-07" db="EMBL/GenBank/DDBJ databases">
        <authorList>
            <consortium name="NCBI Pathogen Detection Project"/>
        </authorList>
    </citation>
    <scope>NUCLEOTIDE SEQUENCE</scope>
    <source>
        <strain evidence="5">09-1978</strain>
        <strain evidence="6">11-2088</strain>
    </source>
</reference>
<reference evidence="4" key="4">
    <citation type="submission" date="2019-10" db="EMBL/GenBank/DDBJ databases">
        <authorList>
            <person name="Ashton P.M."/>
            <person name="Dallman T."/>
            <person name="Nair S."/>
            <person name="De Pinna E."/>
            <person name="Peters T."/>
            <person name="Grant K."/>
        </authorList>
    </citation>
    <scope>NUCLEOTIDE SEQUENCE</scope>
    <source>
        <strain evidence="3">550116</strain>
        <strain evidence="2">606246</strain>
        <strain evidence="4">815592</strain>
    </source>
</reference>
<dbReference type="EMBL" id="AAGULE010000095">
    <property type="protein sequence ID" value="EBS1101285.1"/>
    <property type="molecule type" value="Genomic_DNA"/>
</dbReference>